<organism evidence="5 6">
    <name type="scientific">Segatella hominis</name>
    <dbReference type="NCBI Taxonomy" id="2518605"/>
    <lineage>
        <taxon>Bacteria</taxon>
        <taxon>Pseudomonadati</taxon>
        <taxon>Bacteroidota</taxon>
        <taxon>Bacteroidia</taxon>
        <taxon>Bacteroidales</taxon>
        <taxon>Prevotellaceae</taxon>
        <taxon>Segatella</taxon>
    </lineage>
</organism>
<accession>A0A4Y8VW62</accession>
<dbReference type="Pfam" id="PF03061">
    <property type="entry name" value="4HBT"/>
    <property type="match status" value="1"/>
</dbReference>
<comment type="similarity">
    <text evidence="1">Belongs to the thioesterase PaaI family.</text>
</comment>
<dbReference type="GO" id="GO:0005829">
    <property type="term" value="C:cytosol"/>
    <property type="evidence" value="ECO:0007669"/>
    <property type="project" value="TreeGrafter"/>
</dbReference>
<keyword evidence="2" id="KW-0378">Hydrolase</keyword>
<dbReference type="Proteomes" id="UP000297872">
    <property type="component" value="Unassembled WGS sequence"/>
</dbReference>
<dbReference type="EMBL" id="SGVY01000001">
    <property type="protein sequence ID" value="TFH84501.1"/>
    <property type="molecule type" value="Genomic_DNA"/>
</dbReference>
<feature type="region of interest" description="Disordered" evidence="3">
    <location>
        <begin position="137"/>
        <end position="172"/>
    </location>
</feature>
<dbReference type="Gene3D" id="3.10.129.10">
    <property type="entry name" value="Hotdog Thioesterase"/>
    <property type="match status" value="1"/>
</dbReference>
<dbReference type="CDD" id="cd03443">
    <property type="entry name" value="PaaI_thioesterase"/>
    <property type="match status" value="1"/>
</dbReference>
<evidence type="ECO:0000259" key="4">
    <source>
        <dbReference type="Pfam" id="PF03061"/>
    </source>
</evidence>
<evidence type="ECO:0000256" key="2">
    <source>
        <dbReference type="ARBA" id="ARBA00022801"/>
    </source>
</evidence>
<dbReference type="InterPro" id="IPR003736">
    <property type="entry name" value="PAAI_dom"/>
</dbReference>
<dbReference type="AlphaFoldDB" id="A0A4Y8VW62"/>
<evidence type="ECO:0000256" key="1">
    <source>
        <dbReference type="ARBA" id="ARBA00008324"/>
    </source>
</evidence>
<dbReference type="InterPro" id="IPR029069">
    <property type="entry name" value="HotDog_dom_sf"/>
</dbReference>
<comment type="caution">
    <text evidence="5">The sequence shown here is derived from an EMBL/GenBank/DDBJ whole genome shotgun (WGS) entry which is preliminary data.</text>
</comment>
<evidence type="ECO:0000313" key="5">
    <source>
        <dbReference type="EMBL" id="TFH84501.1"/>
    </source>
</evidence>
<dbReference type="InterPro" id="IPR006683">
    <property type="entry name" value="Thioestr_dom"/>
</dbReference>
<sequence length="172" mass="18535">MNIEHFIDRIEKTDGLSQTLGMHFISTPEPDTLQATMKVDERNKQPFGFLSGGASLALAENLAGVGSLALCPGQIAVGINVSGTHVLAVSEGDTVTAFGKLIHKGRTLHTWKIDIKNSAGDIICTVQVTNYVFTPKKDSGKKVNLQDAEDKPLQEDDTPMQATENPSTNQED</sequence>
<feature type="domain" description="Thioesterase" evidence="4">
    <location>
        <begin position="47"/>
        <end position="121"/>
    </location>
</feature>
<dbReference type="NCBIfam" id="TIGR00369">
    <property type="entry name" value="unchar_dom_1"/>
    <property type="match status" value="1"/>
</dbReference>
<dbReference type="GO" id="GO:0061522">
    <property type="term" value="F:1,4-dihydroxy-2-naphthoyl-CoA thioesterase activity"/>
    <property type="evidence" value="ECO:0007669"/>
    <property type="project" value="TreeGrafter"/>
</dbReference>
<gene>
    <name evidence="5" type="ORF">EXN75_00070</name>
</gene>
<proteinExistence type="inferred from homology"/>
<keyword evidence="6" id="KW-1185">Reference proteome</keyword>
<feature type="compositionally biased region" description="Polar residues" evidence="3">
    <location>
        <begin position="160"/>
        <end position="172"/>
    </location>
</feature>
<protein>
    <submittedName>
        <fullName evidence="5">PaaI family thioesterase</fullName>
    </submittedName>
</protein>
<evidence type="ECO:0000313" key="6">
    <source>
        <dbReference type="Proteomes" id="UP000297872"/>
    </source>
</evidence>
<dbReference type="PANTHER" id="PTHR43240">
    <property type="entry name" value="1,4-DIHYDROXY-2-NAPHTHOYL-COA THIOESTERASE 1"/>
    <property type="match status" value="1"/>
</dbReference>
<dbReference type="OrthoDB" id="9798208at2"/>
<name>A0A4Y8VW62_9BACT</name>
<evidence type="ECO:0000256" key="3">
    <source>
        <dbReference type="SAM" id="MobiDB-lite"/>
    </source>
</evidence>
<dbReference type="SUPFAM" id="SSF54637">
    <property type="entry name" value="Thioesterase/thiol ester dehydrase-isomerase"/>
    <property type="match status" value="1"/>
</dbReference>
<reference evidence="5 6" key="1">
    <citation type="submission" date="2019-02" db="EMBL/GenBank/DDBJ databases">
        <title>Draft Genome Sequence of the Prevotella sp. BCRC 81118, Isolated from Human Feces.</title>
        <authorList>
            <person name="Huang C.-H."/>
        </authorList>
    </citation>
    <scope>NUCLEOTIDE SEQUENCE [LARGE SCALE GENOMIC DNA]</scope>
    <source>
        <strain evidence="5 6">BCRC 81118</strain>
    </source>
</reference>
<dbReference type="PANTHER" id="PTHR43240:SF5">
    <property type="entry name" value="1,4-DIHYDROXY-2-NAPHTHOYL-COA THIOESTERASE 1"/>
    <property type="match status" value="1"/>
</dbReference>